<dbReference type="EMBL" id="OW152827">
    <property type="protein sequence ID" value="CAH2044072.1"/>
    <property type="molecule type" value="Genomic_DNA"/>
</dbReference>
<sequence>MPINNASSQPCRYRSRSHRVCFIYGKSPEGSDRRNPTRLWPVVFRSQRARLSPISARVRAISGRASCLLNAMANGGKLERHMPNGGRTHAE</sequence>
<feature type="non-terminal residue" evidence="1">
    <location>
        <position position="1"/>
    </location>
</feature>
<proteinExistence type="predicted"/>
<keyword evidence="2" id="KW-1185">Reference proteome</keyword>
<protein>
    <submittedName>
        <fullName evidence="1">Uncharacterized protein</fullName>
    </submittedName>
</protein>
<gene>
    <name evidence="1" type="ORF">IPOD504_LOCUS4567</name>
</gene>
<dbReference type="Proteomes" id="UP000837857">
    <property type="component" value="Chromosome 15"/>
</dbReference>
<organism evidence="1 2">
    <name type="scientific">Iphiclides podalirius</name>
    <name type="common">scarce swallowtail</name>
    <dbReference type="NCBI Taxonomy" id="110791"/>
    <lineage>
        <taxon>Eukaryota</taxon>
        <taxon>Metazoa</taxon>
        <taxon>Ecdysozoa</taxon>
        <taxon>Arthropoda</taxon>
        <taxon>Hexapoda</taxon>
        <taxon>Insecta</taxon>
        <taxon>Pterygota</taxon>
        <taxon>Neoptera</taxon>
        <taxon>Endopterygota</taxon>
        <taxon>Lepidoptera</taxon>
        <taxon>Glossata</taxon>
        <taxon>Ditrysia</taxon>
        <taxon>Papilionoidea</taxon>
        <taxon>Papilionidae</taxon>
        <taxon>Papilioninae</taxon>
        <taxon>Iphiclides</taxon>
    </lineage>
</organism>
<name>A0ABN8I245_9NEOP</name>
<reference evidence="1" key="1">
    <citation type="submission" date="2022-03" db="EMBL/GenBank/DDBJ databases">
        <authorList>
            <person name="Martin H S."/>
        </authorList>
    </citation>
    <scope>NUCLEOTIDE SEQUENCE</scope>
</reference>
<evidence type="ECO:0000313" key="2">
    <source>
        <dbReference type="Proteomes" id="UP000837857"/>
    </source>
</evidence>
<accession>A0ABN8I245</accession>
<evidence type="ECO:0000313" key="1">
    <source>
        <dbReference type="EMBL" id="CAH2044072.1"/>
    </source>
</evidence>